<protein>
    <recommendedName>
        <fullName evidence="1">non-specific serine/threonine protein kinase</fullName>
        <ecNumber evidence="1">2.7.11.1</ecNumber>
    </recommendedName>
</protein>
<evidence type="ECO:0000256" key="2">
    <source>
        <dbReference type="ARBA" id="ARBA00022527"/>
    </source>
</evidence>
<dbReference type="RefSeq" id="WP_148813039.1">
    <property type="nucleotide sequence ID" value="NZ_VSZI01000001.1"/>
</dbReference>
<dbReference type="EC" id="2.7.11.1" evidence="1"/>
<evidence type="ECO:0000256" key="10">
    <source>
        <dbReference type="SAM" id="Phobius"/>
    </source>
</evidence>
<keyword evidence="2" id="KW-0723">Serine/threonine-protein kinase</keyword>
<evidence type="ECO:0000259" key="11">
    <source>
        <dbReference type="PROSITE" id="PS50011"/>
    </source>
</evidence>
<dbReference type="CDD" id="cd06577">
    <property type="entry name" value="PASTA_pknB"/>
    <property type="match status" value="5"/>
</dbReference>
<dbReference type="GO" id="GO:0004674">
    <property type="term" value="F:protein serine/threonine kinase activity"/>
    <property type="evidence" value="ECO:0007669"/>
    <property type="project" value="UniProtKB-KW"/>
</dbReference>
<dbReference type="PROSITE" id="PS00108">
    <property type="entry name" value="PROTEIN_KINASE_ST"/>
    <property type="match status" value="1"/>
</dbReference>
<dbReference type="SMART" id="SM00740">
    <property type="entry name" value="PASTA"/>
    <property type="match status" value="5"/>
</dbReference>
<dbReference type="SUPFAM" id="SSF56112">
    <property type="entry name" value="Protein kinase-like (PK-like)"/>
    <property type="match status" value="1"/>
</dbReference>
<evidence type="ECO:0000256" key="5">
    <source>
        <dbReference type="ARBA" id="ARBA00022777"/>
    </source>
</evidence>
<dbReference type="GO" id="GO:0005524">
    <property type="term" value="F:ATP binding"/>
    <property type="evidence" value="ECO:0007669"/>
    <property type="project" value="UniProtKB-KW"/>
</dbReference>
<dbReference type="InterPro" id="IPR008271">
    <property type="entry name" value="Ser/Thr_kinase_AS"/>
</dbReference>
<dbReference type="PANTHER" id="PTHR43289">
    <property type="entry name" value="MITOGEN-ACTIVATED PROTEIN KINASE KINASE KINASE 20-RELATED"/>
    <property type="match status" value="1"/>
</dbReference>
<evidence type="ECO:0000256" key="4">
    <source>
        <dbReference type="ARBA" id="ARBA00022741"/>
    </source>
</evidence>
<feature type="domain" description="PASTA" evidence="12">
    <location>
        <begin position="740"/>
        <end position="797"/>
    </location>
</feature>
<dbReference type="FunFam" id="3.30.200.20:FF:000035">
    <property type="entry name" value="Serine/threonine protein kinase Stk1"/>
    <property type="match status" value="1"/>
</dbReference>
<keyword evidence="3" id="KW-0808">Transferase</keyword>
<reference evidence="13 14" key="1">
    <citation type="submission" date="2019-08" db="EMBL/GenBank/DDBJ databases">
        <title>Draft genome of C. urealyticum strain VH4248.</title>
        <authorList>
            <person name="Navas J."/>
        </authorList>
    </citation>
    <scope>NUCLEOTIDE SEQUENCE [LARGE SCALE GENOMIC DNA]</scope>
    <source>
        <strain evidence="13 14">VH4248</strain>
    </source>
</reference>
<dbReference type="InterPro" id="IPR011009">
    <property type="entry name" value="Kinase-like_dom_sf"/>
</dbReference>
<dbReference type="InterPro" id="IPR005543">
    <property type="entry name" value="PASTA_dom"/>
</dbReference>
<dbReference type="Proteomes" id="UP000324726">
    <property type="component" value="Unassembled WGS sequence"/>
</dbReference>
<dbReference type="FunFam" id="1.10.510.10:FF:000021">
    <property type="entry name" value="Serine/threonine protein kinase"/>
    <property type="match status" value="1"/>
</dbReference>
<evidence type="ECO:0000313" key="14">
    <source>
        <dbReference type="Proteomes" id="UP000324726"/>
    </source>
</evidence>
<sequence length="797" mass="84457">MEPQPGSYLDDRYHLGAKIAKGGMSTVYHAVDTRLDREVAVKIMNPELATDPTFRTRFEREARAVAKLTHPDLVNVFDQGEDGPFVFLVMELVDGGSLRELLRERGPMPPHAALSVIEPVLTALSVAHTTGMIHRDIKPDNVLISANHQVKLADFGLVRAVATGSGEAARTSATGQVIGTVAYLSPEQVQGQSLGATSDVYSAGVLLYELLTGETPFSGGSPVETALSRLTQDVPAPSEIIDGVPPEIDDLVLRACQRAPEDRFADGSEFLAAVRQTAAELQLPAFRVPVPADSAVQHALAGSSFTDRLAWDDEAMSTRAVTLDPAAGTDEAGNTAETRYAAPDQAHETSETALVDPYGDYSPAEADQGYDQWADPGHQWAEPGEQWAEPAQPQGYGQAPGYAEPQYYPAAPAGYPAQQSAGYPAPEHRPAPPPAPTKKLSNRSTIKGLLWTAIITALVIAIGLGGWWLTSGRYGQIPSVVGLDREAAIVKVEDAGFVSQVDEQFSDDHPAKKVMGTDPPFGERAPKGSQVSVLVSLGAPTVPIPGETDTAETYSAKLTSRTLVAEIGEEVYSDDAKKGTVAEVSPSPGSEVRTGSTVTIHVSRGPKPVRVPGVAGQKLDRAKKTLESAGLKVGKTIKEFDPDADPGTVLRTTPSKGTEVPSKSEVTIVVNNATEVPDITGLSKSEAIAELRDAGLDPVDDGEVFDEDVPGGDVASQSPEAGTVVDPSRDTQVKFKVSNAESVPFVLGMRAEKAREKLEDAGFEVEISGSKDGLVWSQSPNTGRKAQKGDTVRISTF</sequence>
<feature type="domain" description="PASTA" evidence="12">
    <location>
        <begin position="605"/>
        <end position="670"/>
    </location>
</feature>
<evidence type="ECO:0000256" key="9">
    <source>
        <dbReference type="SAM" id="MobiDB-lite"/>
    </source>
</evidence>
<feature type="region of interest" description="Disordered" evidence="9">
    <location>
        <begin position="773"/>
        <end position="797"/>
    </location>
</feature>
<keyword evidence="10" id="KW-1133">Transmembrane helix</keyword>
<keyword evidence="10" id="KW-0472">Membrane</keyword>
<evidence type="ECO:0000256" key="3">
    <source>
        <dbReference type="ARBA" id="ARBA00022679"/>
    </source>
</evidence>
<dbReference type="EMBL" id="VSZI01000001">
    <property type="protein sequence ID" value="TYR21016.1"/>
    <property type="molecule type" value="Genomic_DNA"/>
</dbReference>
<accession>A0A5D4FX09</accession>
<dbReference type="PANTHER" id="PTHR43289:SF34">
    <property type="entry name" value="SERINE_THREONINE-PROTEIN KINASE YBDM-RELATED"/>
    <property type="match status" value="1"/>
</dbReference>
<dbReference type="PROSITE" id="PS50011">
    <property type="entry name" value="PROTEIN_KINASE_DOM"/>
    <property type="match status" value="1"/>
</dbReference>
<dbReference type="Pfam" id="PF00069">
    <property type="entry name" value="Pkinase"/>
    <property type="match status" value="1"/>
</dbReference>
<evidence type="ECO:0000313" key="13">
    <source>
        <dbReference type="EMBL" id="TYR21016.1"/>
    </source>
</evidence>
<evidence type="ECO:0000256" key="1">
    <source>
        <dbReference type="ARBA" id="ARBA00012513"/>
    </source>
</evidence>
<evidence type="ECO:0000259" key="12">
    <source>
        <dbReference type="PROSITE" id="PS51178"/>
    </source>
</evidence>
<feature type="domain" description="PASTA" evidence="12">
    <location>
        <begin position="671"/>
        <end position="739"/>
    </location>
</feature>
<dbReference type="Gene3D" id="1.10.510.10">
    <property type="entry name" value="Transferase(Phosphotransferase) domain 1"/>
    <property type="match status" value="1"/>
</dbReference>
<evidence type="ECO:0000256" key="8">
    <source>
        <dbReference type="ARBA" id="ARBA00048679"/>
    </source>
</evidence>
<organism evidence="13 14">
    <name type="scientific">Corynebacterium urealyticum</name>
    <dbReference type="NCBI Taxonomy" id="43771"/>
    <lineage>
        <taxon>Bacteria</taxon>
        <taxon>Bacillati</taxon>
        <taxon>Actinomycetota</taxon>
        <taxon>Actinomycetes</taxon>
        <taxon>Mycobacteriales</taxon>
        <taxon>Corynebacteriaceae</taxon>
        <taxon>Corynebacterium</taxon>
    </lineage>
</organism>
<comment type="caution">
    <text evidence="13">The sequence shown here is derived from an EMBL/GenBank/DDBJ whole genome shotgun (WGS) entry which is preliminary data.</text>
</comment>
<dbReference type="InterPro" id="IPR000719">
    <property type="entry name" value="Prot_kinase_dom"/>
</dbReference>
<feature type="transmembrane region" description="Helical" evidence="10">
    <location>
        <begin position="448"/>
        <end position="469"/>
    </location>
</feature>
<dbReference type="PROSITE" id="PS51178">
    <property type="entry name" value="PASTA"/>
    <property type="match status" value="4"/>
</dbReference>
<feature type="domain" description="Protein kinase" evidence="11">
    <location>
        <begin position="13"/>
        <end position="286"/>
    </location>
</feature>
<feature type="region of interest" description="Disordered" evidence="9">
    <location>
        <begin position="410"/>
        <end position="441"/>
    </location>
</feature>
<gene>
    <name evidence="13" type="ORF">FYJ87_04915</name>
</gene>
<keyword evidence="5" id="KW-0418">Kinase</keyword>
<feature type="domain" description="PASTA" evidence="12">
    <location>
        <begin position="471"/>
        <end position="537"/>
    </location>
</feature>
<dbReference type="Pfam" id="PF03793">
    <property type="entry name" value="PASTA"/>
    <property type="match status" value="5"/>
</dbReference>
<feature type="compositionally biased region" description="Low complexity" evidence="9">
    <location>
        <begin position="410"/>
        <end position="425"/>
    </location>
</feature>
<keyword evidence="4" id="KW-0547">Nucleotide-binding</keyword>
<comment type="catalytic activity">
    <reaction evidence="8">
        <text>L-seryl-[protein] + ATP = O-phospho-L-seryl-[protein] + ADP + H(+)</text>
        <dbReference type="Rhea" id="RHEA:17989"/>
        <dbReference type="Rhea" id="RHEA-COMP:9863"/>
        <dbReference type="Rhea" id="RHEA-COMP:11604"/>
        <dbReference type="ChEBI" id="CHEBI:15378"/>
        <dbReference type="ChEBI" id="CHEBI:29999"/>
        <dbReference type="ChEBI" id="CHEBI:30616"/>
        <dbReference type="ChEBI" id="CHEBI:83421"/>
        <dbReference type="ChEBI" id="CHEBI:456216"/>
        <dbReference type="EC" id="2.7.11.1"/>
    </reaction>
</comment>
<evidence type="ECO:0000256" key="7">
    <source>
        <dbReference type="ARBA" id="ARBA00047899"/>
    </source>
</evidence>
<keyword evidence="6" id="KW-0067">ATP-binding</keyword>
<comment type="catalytic activity">
    <reaction evidence="7">
        <text>L-threonyl-[protein] + ATP = O-phospho-L-threonyl-[protein] + ADP + H(+)</text>
        <dbReference type="Rhea" id="RHEA:46608"/>
        <dbReference type="Rhea" id="RHEA-COMP:11060"/>
        <dbReference type="Rhea" id="RHEA-COMP:11605"/>
        <dbReference type="ChEBI" id="CHEBI:15378"/>
        <dbReference type="ChEBI" id="CHEBI:30013"/>
        <dbReference type="ChEBI" id="CHEBI:30616"/>
        <dbReference type="ChEBI" id="CHEBI:61977"/>
        <dbReference type="ChEBI" id="CHEBI:456216"/>
        <dbReference type="EC" id="2.7.11.1"/>
    </reaction>
</comment>
<dbReference type="AlphaFoldDB" id="A0A5D4FX09"/>
<dbReference type="CDD" id="cd14014">
    <property type="entry name" value="STKc_PknB_like"/>
    <property type="match status" value="1"/>
</dbReference>
<name>A0A5D4FX09_9CORY</name>
<dbReference type="Gene3D" id="3.30.10.20">
    <property type="match status" value="5"/>
</dbReference>
<keyword evidence="10" id="KW-0812">Transmembrane</keyword>
<evidence type="ECO:0000256" key="6">
    <source>
        <dbReference type="ARBA" id="ARBA00022840"/>
    </source>
</evidence>
<proteinExistence type="predicted"/>
<dbReference type="SUPFAM" id="SSF54184">
    <property type="entry name" value="Penicillin-binding protein 2x (pbp-2x), c-terminal domain"/>
    <property type="match status" value="2"/>
</dbReference>
<dbReference type="GO" id="GO:0045717">
    <property type="term" value="P:negative regulation of fatty acid biosynthetic process"/>
    <property type="evidence" value="ECO:0007669"/>
    <property type="project" value="UniProtKB-ARBA"/>
</dbReference>
<dbReference type="Gene3D" id="3.30.200.20">
    <property type="entry name" value="Phosphorylase Kinase, domain 1"/>
    <property type="match status" value="1"/>
</dbReference>
<dbReference type="SMART" id="SM00220">
    <property type="entry name" value="S_TKc"/>
    <property type="match status" value="1"/>
</dbReference>